<dbReference type="EMBL" id="DSFP01000067">
    <property type="protein sequence ID" value="HEW46530.1"/>
    <property type="molecule type" value="Genomic_DNA"/>
</dbReference>
<organism evidence="1">
    <name type="scientific">Hydrogenobacter sp</name>
    <dbReference type="NCBI Taxonomy" id="2152829"/>
    <lineage>
        <taxon>Bacteria</taxon>
        <taxon>Pseudomonadati</taxon>
        <taxon>Aquificota</taxon>
        <taxon>Aquificia</taxon>
        <taxon>Aquificales</taxon>
        <taxon>Aquificaceae</taxon>
        <taxon>Hydrogenobacter</taxon>
    </lineage>
</organism>
<name>A0A7C2ZFH8_9AQUI</name>
<reference evidence="1" key="1">
    <citation type="journal article" date="2020" name="mSystems">
        <title>Genome- and Community-Level Interaction Insights into Carbon Utilization and Element Cycling Functions of Hydrothermarchaeota in Hydrothermal Sediment.</title>
        <authorList>
            <person name="Zhou Z."/>
            <person name="Liu Y."/>
            <person name="Xu W."/>
            <person name="Pan J."/>
            <person name="Luo Z.H."/>
            <person name="Li M."/>
        </authorList>
    </citation>
    <scope>NUCLEOTIDE SEQUENCE [LARGE SCALE GENOMIC DNA]</scope>
    <source>
        <strain evidence="1">SpSt-132</strain>
    </source>
</reference>
<dbReference type="PANTHER" id="PTHR34235:SF1">
    <property type="entry name" value="SLR0416 PROTEIN"/>
    <property type="match status" value="1"/>
</dbReference>
<comment type="caution">
    <text evidence="1">The sequence shown here is derived from an EMBL/GenBank/DDBJ whole genome shotgun (WGS) entry which is preliminary data.</text>
</comment>
<dbReference type="Pfam" id="PF01724">
    <property type="entry name" value="DUF29"/>
    <property type="match status" value="1"/>
</dbReference>
<protein>
    <submittedName>
        <fullName evidence="1">DUF29 domain-containing protein</fullName>
    </submittedName>
</protein>
<proteinExistence type="predicted"/>
<dbReference type="PANTHER" id="PTHR34235">
    <property type="entry name" value="SLR1203 PROTEIN-RELATED"/>
    <property type="match status" value="1"/>
</dbReference>
<dbReference type="Gene3D" id="1.20.1220.20">
    <property type="entry name" value="Uncharcterised protein PF01724"/>
    <property type="match status" value="1"/>
</dbReference>
<evidence type="ECO:0000313" key="1">
    <source>
        <dbReference type="EMBL" id="HEW46530.1"/>
    </source>
</evidence>
<gene>
    <name evidence="1" type="ORF">ENO47_07705</name>
</gene>
<accession>A0A7C2ZFH8</accession>
<sequence>MRTISKEELKELYDKDFPLWVEKNLELLREKAYDLVDWEKLLEEIEDIGLRHLESCISYLAVILEHLYKWDHFRRLTTGGEETGGMGWIKSIENARDEIEALFEVYPSLRKKIPKEMDKAWTFAIPKILKWARDNNLNLSKRDLPKKCPYTYEEAMTRDLRKEV</sequence>
<dbReference type="InterPro" id="IPR002636">
    <property type="entry name" value="DUF29"/>
</dbReference>
<dbReference type="AlphaFoldDB" id="A0A7C2ZFH8"/>